<keyword evidence="7" id="KW-0346">Stress response</keyword>
<organism evidence="8 9">
    <name type="scientific">candidate division WOR-1 bacterium DG_54_3</name>
    <dbReference type="NCBI Taxonomy" id="1703775"/>
    <lineage>
        <taxon>Bacteria</taxon>
        <taxon>Bacillati</taxon>
        <taxon>Saganbacteria</taxon>
    </lineage>
</organism>
<evidence type="ECO:0000256" key="5">
    <source>
        <dbReference type="ARBA" id="ARBA00022801"/>
    </source>
</evidence>
<dbReference type="AlphaFoldDB" id="A0A0S7XQB4"/>
<evidence type="ECO:0008006" key="10">
    <source>
        <dbReference type="Google" id="ProtNLM"/>
    </source>
</evidence>
<dbReference type="EMBL" id="LIZX01000181">
    <property type="protein sequence ID" value="KPJ64463.1"/>
    <property type="molecule type" value="Genomic_DNA"/>
</dbReference>
<dbReference type="SUPFAM" id="SSF54786">
    <property type="entry name" value="YcfA/nrd intein domain"/>
    <property type="match status" value="1"/>
</dbReference>
<dbReference type="GO" id="GO:0016787">
    <property type="term" value="F:hydrolase activity"/>
    <property type="evidence" value="ECO:0007669"/>
    <property type="project" value="UniProtKB-KW"/>
</dbReference>
<evidence type="ECO:0000256" key="6">
    <source>
        <dbReference type="ARBA" id="ARBA00022884"/>
    </source>
</evidence>
<reference evidence="8 9" key="1">
    <citation type="journal article" date="2015" name="Microbiome">
        <title>Genomic resolution of linkages in carbon, nitrogen, and sulfur cycling among widespread estuary sediment bacteria.</title>
        <authorList>
            <person name="Baker B.J."/>
            <person name="Lazar C.S."/>
            <person name="Teske A.P."/>
            <person name="Dick G.J."/>
        </authorList>
    </citation>
    <scope>NUCLEOTIDE SEQUENCE [LARGE SCALE GENOMIC DNA]</scope>
    <source>
        <strain evidence="8">DG_54_3</strain>
    </source>
</reference>
<evidence type="ECO:0000256" key="7">
    <source>
        <dbReference type="ARBA" id="ARBA00023016"/>
    </source>
</evidence>
<evidence type="ECO:0000313" key="8">
    <source>
        <dbReference type="EMBL" id="KPJ64463.1"/>
    </source>
</evidence>
<keyword evidence="4" id="KW-0255">Endonuclease</keyword>
<evidence type="ECO:0000256" key="2">
    <source>
        <dbReference type="ARBA" id="ARBA00022649"/>
    </source>
</evidence>
<comment type="caution">
    <text evidence="8">The sequence shown here is derived from an EMBL/GenBank/DDBJ whole genome shotgun (WGS) entry which is preliminary data.</text>
</comment>
<dbReference type="Gene3D" id="3.30.920.30">
    <property type="entry name" value="Hypothetical protein"/>
    <property type="match status" value="1"/>
</dbReference>
<dbReference type="Proteomes" id="UP000051861">
    <property type="component" value="Unassembled WGS sequence"/>
</dbReference>
<dbReference type="GO" id="GO:0003729">
    <property type="term" value="F:mRNA binding"/>
    <property type="evidence" value="ECO:0007669"/>
    <property type="project" value="InterPro"/>
</dbReference>
<evidence type="ECO:0000256" key="4">
    <source>
        <dbReference type="ARBA" id="ARBA00022759"/>
    </source>
</evidence>
<keyword evidence="5" id="KW-0378">Hydrolase</keyword>
<dbReference type="Pfam" id="PF07927">
    <property type="entry name" value="HicA_toxin"/>
    <property type="match status" value="1"/>
</dbReference>
<name>A0A0S7XQB4_UNCSA</name>
<dbReference type="PANTHER" id="PTHR34873:SF3">
    <property type="entry name" value="ADDICTION MODULE TOXIN, HICA FAMILY"/>
    <property type="match status" value="1"/>
</dbReference>
<dbReference type="InterPro" id="IPR012933">
    <property type="entry name" value="HicA_mRNA_interferase"/>
</dbReference>
<keyword evidence="3" id="KW-0540">Nuclease</keyword>
<evidence type="ECO:0000313" key="9">
    <source>
        <dbReference type="Proteomes" id="UP000051861"/>
    </source>
</evidence>
<protein>
    <recommendedName>
        <fullName evidence="10">Periplasmic or secreted lipoprotein</fullName>
    </recommendedName>
</protein>
<evidence type="ECO:0000256" key="3">
    <source>
        <dbReference type="ARBA" id="ARBA00022722"/>
    </source>
</evidence>
<gene>
    <name evidence="8" type="ORF">AMJ44_12785</name>
</gene>
<sequence>MSKLPDISGSRLVRILEKCGFHRVRQKGSHLSLEKITKNKTYRTIVPLHRSLAKGTLLDILRQCGIKREEFLKMLRKK</sequence>
<evidence type="ECO:0000256" key="1">
    <source>
        <dbReference type="ARBA" id="ARBA00006620"/>
    </source>
</evidence>
<accession>A0A0S7XQB4</accession>
<comment type="similarity">
    <text evidence="1">Belongs to the HicA mRNA interferase family.</text>
</comment>
<dbReference type="InterPro" id="IPR038570">
    <property type="entry name" value="HicA_sf"/>
</dbReference>
<keyword evidence="6" id="KW-0694">RNA-binding</keyword>
<dbReference type="GO" id="GO:0004519">
    <property type="term" value="F:endonuclease activity"/>
    <property type="evidence" value="ECO:0007669"/>
    <property type="project" value="UniProtKB-KW"/>
</dbReference>
<proteinExistence type="inferred from homology"/>
<dbReference type="PANTHER" id="PTHR34873">
    <property type="entry name" value="SSR1766 PROTEIN"/>
    <property type="match status" value="1"/>
</dbReference>
<keyword evidence="2" id="KW-1277">Toxin-antitoxin system</keyword>